<dbReference type="RefSeq" id="WP_373874866.1">
    <property type="nucleotide sequence ID" value="NZ_BPQP01000100.1"/>
</dbReference>
<accession>A0ABQ4S5C9</accession>
<evidence type="ECO:0000313" key="1">
    <source>
        <dbReference type="EMBL" id="GJD97684.1"/>
    </source>
</evidence>
<dbReference type="Proteomes" id="UP001055125">
    <property type="component" value="Unassembled WGS sequence"/>
</dbReference>
<protein>
    <recommendedName>
        <fullName evidence="3">Transposase</fullName>
    </recommendedName>
</protein>
<proteinExistence type="predicted"/>
<dbReference type="EMBL" id="BPQP01000100">
    <property type="protein sequence ID" value="GJD97684.1"/>
    <property type="molecule type" value="Genomic_DNA"/>
</dbReference>
<keyword evidence="2" id="KW-1185">Reference proteome</keyword>
<reference evidence="1" key="2">
    <citation type="submission" date="2021-08" db="EMBL/GenBank/DDBJ databases">
        <authorList>
            <person name="Tani A."/>
            <person name="Ola A."/>
            <person name="Ogura Y."/>
            <person name="Katsura K."/>
            <person name="Hayashi T."/>
        </authorList>
    </citation>
    <scope>NUCLEOTIDE SEQUENCE</scope>
    <source>
        <strain evidence="1">DSM 19015</strain>
    </source>
</reference>
<name>A0ABQ4S5C9_9HYPH</name>
<sequence length="57" mass="6551">MEAAKRLDDSVAIEVEEDGRDNVVLESAVLERLLLEVQNEEPAAPHAYNRMHNRHNR</sequence>
<gene>
    <name evidence="1" type="ORF">OCOJLMKI_4917</name>
</gene>
<reference evidence="1" key="1">
    <citation type="journal article" date="2021" name="Front. Microbiol.">
        <title>Comprehensive Comparative Genomics and Phenotyping of Methylobacterium Species.</title>
        <authorList>
            <person name="Alessa O."/>
            <person name="Ogura Y."/>
            <person name="Fujitani Y."/>
            <person name="Takami H."/>
            <person name="Hayashi T."/>
            <person name="Sahin N."/>
            <person name="Tani A."/>
        </authorList>
    </citation>
    <scope>NUCLEOTIDE SEQUENCE</scope>
    <source>
        <strain evidence="1">DSM 19015</strain>
    </source>
</reference>
<evidence type="ECO:0000313" key="2">
    <source>
        <dbReference type="Proteomes" id="UP001055125"/>
    </source>
</evidence>
<comment type="caution">
    <text evidence="1">The sequence shown here is derived from an EMBL/GenBank/DDBJ whole genome shotgun (WGS) entry which is preliminary data.</text>
</comment>
<dbReference type="NCBIfam" id="NF041705">
    <property type="entry name" value="RIPP_cyclo_YhhA"/>
    <property type="match status" value="1"/>
</dbReference>
<evidence type="ECO:0008006" key="3">
    <source>
        <dbReference type="Google" id="ProtNLM"/>
    </source>
</evidence>
<organism evidence="1 2">
    <name type="scientific">Methylobacterium iners</name>
    <dbReference type="NCBI Taxonomy" id="418707"/>
    <lineage>
        <taxon>Bacteria</taxon>
        <taxon>Pseudomonadati</taxon>
        <taxon>Pseudomonadota</taxon>
        <taxon>Alphaproteobacteria</taxon>
        <taxon>Hyphomicrobiales</taxon>
        <taxon>Methylobacteriaceae</taxon>
        <taxon>Methylobacterium</taxon>
    </lineage>
</organism>